<dbReference type="SUPFAM" id="SSF57701">
    <property type="entry name" value="Zn2/Cys6 DNA-binding domain"/>
    <property type="match status" value="1"/>
</dbReference>
<reference evidence="4" key="1">
    <citation type="submission" date="2023-06" db="EMBL/GenBank/DDBJ databases">
        <title>Genome-scale phylogeny and comparative genomics of the fungal order Sordariales.</title>
        <authorList>
            <consortium name="Lawrence Berkeley National Laboratory"/>
            <person name="Hensen N."/>
            <person name="Bonometti L."/>
            <person name="Westerberg I."/>
            <person name="Brannstrom I.O."/>
            <person name="Guillou S."/>
            <person name="Cros-Aarteil S."/>
            <person name="Calhoun S."/>
            <person name="Haridas S."/>
            <person name="Kuo A."/>
            <person name="Mondo S."/>
            <person name="Pangilinan J."/>
            <person name="Riley R."/>
            <person name="Labutti K."/>
            <person name="Andreopoulos B."/>
            <person name="Lipzen A."/>
            <person name="Chen C."/>
            <person name="Yanf M."/>
            <person name="Daum C."/>
            <person name="Ng V."/>
            <person name="Clum A."/>
            <person name="Steindorff A."/>
            <person name="Ohm R."/>
            <person name="Martin F."/>
            <person name="Silar P."/>
            <person name="Natvig D."/>
            <person name="Lalanne C."/>
            <person name="Gautier V."/>
            <person name="Ament-Velasquez S.L."/>
            <person name="Kruys A."/>
            <person name="Hutchinson M.I."/>
            <person name="Powell A.J."/>
            <person name="Barry K."/>
            <person name="Miller A.N."/>
            <person name="Grigoriev I.V."/>
            <person name="Debuchy R."/>
            <person name="Gladieux P."/>
            <person name="Thoren M.H."/>
            <person name="Johannesson H."/>
        </authorList>
    </citation>
    <scope>NUCLEOTIDE SEQUENCE</scope>
    <source>
        <strain evidence="4">8032-3</strain>
    </source>
</reference>
<gene>
    <name evidence="4" type="ORF">QBC33DRAFT_81307</name>
</gene>
<dbReference type="PROSITE" id="PS50048">
    <property type="entry name" value="ZN2_CY6_FUNGAL_2"/>
    <property type="match status" value="1"/>
</dbReference>
<evidence type="ECO:0000313" key="5">
    <source>
        <dbReference type="Proteomes" id="UP001244011"/>
    </source>
</evidence>
<feature type="domain" description="Zn(2)-C6 fungal-type" evidence="3">
    <location>
        <begin position="11"/>
        <end position="43"/>
    </location>
</feature>
<dbReference type="GO" id="GO:0008270">
    <property type="term" value="F:zinc ion binding"/>
    <property type="evidence" value="ECO:0007669"/>
    <property type="project" value="InterPro"/>
</dbReference>
<dbReference type="Gene3D" id="4.10.240.10">
    <property type="entry name" value="Zn(2)-C6 fungal-type DNA-binding domain"/>
    <property type="match status" value="1"/>
</dbReference>
<dbReference type="GO" id="GO:0000981">
    <property type="term" value="F:DNA-binding transcription factor activity, RNA polymerase II-specific"/>
    <property type="evidence" value="ECO:0007669"/>
    <property type="project" value="InterPro"/>
</dbReference>
<dbReference type="AlphaFoldDB" id="A0AAJ0BZQ4"/>
<dbReference type="Proteomes" id="UP001244011">
    <property type="component" value="Unassembled WGS sequence"/>
</dbReference>
<dbReference type="SMART" id="SM00066">
    <property type="entry name" value="GAL4"/>
    <property type="match status" value="1"/>
</dbReference>
<sequence>MMPGPIRTRQSCDRCHAQKLKCPKQIGSTVCTRCMKAGALCIFSPPGGGAASRNDGNGNPAFPLGYSSNNMPSSGGICGSEPGAAFDWSFLQPALGLTDASAYMALADIAGQTGPGCATAFPTPDPSCRPAEETKRSGSDPGPTPPNPKSHCTQQLTKIMLDLDTVWVTLPPNSDLHFPVDENLDNHTAAFAERYSQNKALETLFGATQRLIDIYPAAIPLSLALDSVVPRCETDNCVHSINTPPSLSALEAFVLSRNSPSTIDHSLANLLISCHARLIDVLDRLLLLVFSCFKVHQGSPTMREPDFAVPELRVGSFTPPPASAAFVQAFLMKHLLGMLSGRVDQLARAVEAKLRENPGKECQALALQCEILKERQDAKMEHIGAVGEELVRAGMLG</sequence>
<organism evidence="4 5">
    <name type="scientific">Phialemonium atrogriseum</name>
    <dbReference type="NCBI Taxonomy" id="1093897"/>
    <lineage>
        <taxon>Eukaryota</taxon>
        <taxon>Fungi</taxon>
        <taxon>Dikarya</taxon>
        <taxon>Ascomycota</taxon>
        <taxon>Pezizomycotina</taxon>
        <taxon>Sordariomycetes</taxon>
        <taxon>Sordariomycetidae</taxon>
        <taxon>Cephalothecales</taxon>
        <taxon>Cephalothecaceae</taxon>
        <taxon>Phialemonium</taxon>
    </lineage>
</organism>
<dbReference type="InterPro" id="IPR001138">
    <property type="entry name" value="Zn2Cys6_DnaBD"/>
</dbReference>
<proteinExistence type="predicted"/>
<accession>A0AAJ0BZQ4</accession>
<evidence type="ECO:0000256" key="2">
    <source>
        <dbReference type="SAM" id="MobiDB-lite"/>
    </source>
</evidence>
<evidence type="ECO:0000259" key="3">
    <source>
        <dbReference type="PROSITE" id="PS50048"/>
    </source>
</evidence>
<comment type="caution">
    <text evidence="4">The sequence shown here is derived from an EMBL/GenBank/DDBJ whole genome shotgun (WGS) entry which is preliminary data.</text>
</comment>
<name>A0AAJ0BZQ4_9PEZI</name>
<dbReference type="GeneID" id="85316290"/>
<evidence type="ECO:0000313" key="4">
    <source>
        <dbReference type="EMBL" id="KAK1767221.1"/>
    </source>
</evidence>
<dbReference type="Pfam" id="PF00172">
    <property type="entry name" value="Zn_clus"/>
    <property type="match status" value="1"/>
</dbReference>
<dbReference type="PROSITE" id="PS00463">
    <property type="entry name" value="ZN2_CY6_FUNGAL_1"/>
    <property type="match status" value="1"/>
</dbReference>
<feature type="region of interest" description="Disordered" evidence="2">
    <location>
        <begin position="118"/>
        <end position="152"/>
    </location>
</feature>
<dbReference type="EMBL" id="MU839009">
    <property type="protein sequence ID" value="KAK1767221.1"/>
    <property type="molecule type" value="Genomic_DNA"/>
</dbReference>
<dbReference type="CDD" id="cd00067">
    <property type="entry name" value="GAL4"/>
    <property type="match status" value="1"/>
</dbReference>
<evidence type="ECO:0000256" key="1">
    <source>
        <dbReference type="ARBA" id="ARBA00023242"/>
    </source>
</evidence>
<dbReference type="RefSeq" id="XP_060283434.1">
    <property type="nucleotide sequence ID" value="XM_060433103.1"/>
</dbReference>
<protein>
    <recommendedName>
        <fullName evidence="3">Zn(2)-C6 fungal-type domain-containing protein</fullName>
    </recommendedName>
</protein>
<keyword evidence="1" id="KW-0539">Nucleus</keyword>
<dbReference type="InterPro" id="IPR036864">
    <property type="entry name" value="Zn2-C6_fun-type_DNA-bd_sf"/>
</dbReference>
<keyword evidence="5" id="KW-1185">Reference proteome</keyword>